<proteinExistence type="predicted"/>
<evidence type="ECO:0000313" key="1">
    <source>
        <dbReference type="EMBL" id="EPS30605.1"/>
    </source>
</evidence>
<dbReference type="AlphaFoldDB" id="S7ZIY7"/>
<sequence>MPAEPQGKGKINYTGSGYRIQWIEFTGHTLRYNPSAQTAIENLTTCAYWLSAYSTYKSLLEGGYAPSSGKN</sequence>
<gene>
    <name evidence="1" type="ORF">PDE_05557</name>
</gene>
<reference evidence="1 2" key="1">
    <citation type="journal article" date="2013" name="PLoS ONE">
        <title>Genomic and secretomic analyses reveal unique features of the lignocellulolytic enzyme system of Penicillium decumbens.</title>
        <authorList>
            <person name="Liu G."/>
            <person name="Zhang L."/>
            <person name="Wei X."/>
            <person name="Zou G."/>
            <person name="Qin Y."/>
            <person name="Ma L."/>
            <person name="Li J."/>
            <person name="Zheng H."/>
            <person name="Wang S."/>
            <person name="Wang C."/>
            <person name="Xun L."/>
            <person name="Zhao G.-P."/>
            <person name="Zhou Z."/>
            <person name="Qu Y."/>
        </authorList>
    </citation>
    <scope>NUCLEOTIDE SEQUENCE [LARGE SCALE GENOMIC DNA]</scope>
    <source>
        <strain evidence="2">114-2 / CGMCC 5302</strain>
    </source>
</reference>
<dbReference type="EMBL" id="KB644412">
    <property type="protein sequence ID" value="EPS30605.1"/>
    <property type="molecule type" value="Genomic_DNA"/>
</dbReference>
<organism evidence="1 2">
    <name type="scientific">Penicillium oxalicum (strain 114-2 / CGMCC 5302)</name>
    <name type="common">Penicillium decumbens</name>
    <dbReference type="NCBI Taxonomy" id="933388"/>
    <lineage>
        <taxon>Eukaryota</taxon>
        <taxon>Fungi</taxon>
        <taxon>Dikarya</taxon>
        <taxon>Ascomycota</taxon>
        <taxon>Pezizomycotina</taxon>
        <taxon>Eurotiomycetes</taxon>
        <taxon>Eurotiomycetidae</taxon>
        <taxon>Eurotiales</taxon>
        <taxon>Aspergillaceae</taxon>
        <taxon>Penicillium</taxon>
    </lineage>
</organism>
<evidence type="ECO:0000313" key="2">
    <source>
        <dbReference type="Proteomes" id="UP000019376"/>
    </source>
</evidence>
<name>S7ZIY7_PENO1</name>
<protein>
    <submittedName>
        <fullName evidence="1">Uncharacterized protein</fullName>
    </submittedName>
</protein>
<keyword evidence="2" id="KW-1185">Reference proteome</keyword>
<accession>S7ZIY7</accession>
<dbReference type="Proteomes" id="UP000019376">
    <property type="component" value="Unassembled WGS sequence"/>
</dbReference>
<dbReference type="HOGENOM" id="CLU_2740851_0_0_1"/>